<keyword evidence="3" id="KW-1185">Reference proteome</keyword>
<dbReference type="EMBL" id="JACHKF010000001">
    <property type="protein sequence ID" value="MBB6565831.1"/>
    <property type="molecule type" value="Genomic_DNA"/>
</dbReference>
<dbReference type="EMBL" id="JABJRC010000003">
    <property type="protein sequence ID" value="NOL42095.1"/>
    <property type="molecule type" value="Genomic_DNA"/>
</dbReference>
<gene>
    <name evidence="1" type="ORF">HNR71_001468</name>
    <name evidence="2" type="ORF">HPO96_17760</name>
</gene>
<comment type="caution">
    <text evidence="2">The sequence shown here is derived from an EMBL/GenBank/DDBJ whole genome shotgun (WGS) entry which is preliminary data.</text>
</comment>
<name>A0A7Y4P1G2_9ACTN</name>
<sequence length="195" mass="20276">MGRRWVRGVGVAAGVAGVVGGGFGFAVGKPVNEDDVVGARRLAGDVCQRLGDVSSMLPKASVRATRLVQGGRDAVSCTAGTSRAEAEAFSAGVLRVTITPYGGRLAGAGESPYTPEAMAKKAFDRSPLESVEGRPYPTKSSRTAKGVAGESWQVKVLVQRADIVVLVEYTANPVQGESAERAATVLADRAIWETK</sequence>
<dbReference type="Proteomes" id="UP000534306">
    <property type="component" value="Unassembled WGS sequence"/>
</dbReference>
<dbReference type="RefSeq" id="WP_171674546.1">
    <property type="nucleotide sequence ID" value="NZ_BAAAGT010000001.1"/>
</dbReference>
<reference evidence="1 4" key="2">
    <citation type="submission" date="2020-08" db="EMBL/GenBank/DDBJ databases">
        <title>Sequencing the genomes of 1000 actinobacteria strains.</title>
        <authorList>
            <person name="Klenk H.-P."/>
        </authorList>
    </citation>
    <scope>NUCLEOTIDE SEQUENCE [LARGE SCALE GENOMIC DNA]</scope>
    <source>
        <strain evidence="1 4">DSM 15626</strain>
    </source>
</reference>
<evidence type="ECO:0000313" key="4">
    <source>
        <dbReference type="Proteomes" id="UP000553957"/>
    </source>
</evidence>
<dbReference type="Proteomes" id="UP000553957">
    <property type="component" value="Unassembled WGS sequence"/>
</dbReference>
<protein>
    <recommendedName>
        <fullName evidence="5">DUF3558 domain-containing protein</fullName>
    </recommendedName>
</protein>
<evidence type="ECO:0000313" key="1">
    <source>
        <dbReference type="EMBL" id="MBB6565831.1"/>
    </source>
</evidence>
<evidence type="ECO:0008006" key="5">
    <source>
        <dbReference type="Google" id="ProtNLM"/>
    </source>
</evidence>
<reference evidence="2 3" key="1">
    <citation type="submission" date="2020-05" db="EMBL/GenBank/DDBJ databases">
        <title>Genome sequence of Kribbella sandramycini ATCC 39419.</title>
        <authorList>
            <person name="Maclea K.S."/>
            <person name="Fair J.L."/>
        </authorList>
    </citation>
    <scope>NUCLEOTIDE SEQUENCE [LARGE SCALE GENOMIC DNA]</scope>
    <source>
        <strain evidence="2 3">ATCC 39419</strain>
    </source>
</reference>
<evidence type="ECO:0000313" key="2">
    <source>
        <dbReference type="EMBL" id="NOL42095.1"/>
    </source>
</evidence>
<accession>A0A7Y4P1G2</accession>
<evidence type="ECO:0000313" key="3">
    <source>
        <dbReference type="Proteomes" id="UP000534306"/>
    </source>
</evidence>
<proteinExistence type="predicted"/>
<organism evidence="2 3">
    <name type="scientific">Kribbella sandramycini</name>
    <dbReference type="NCBI Taxonomy" id="60450"/>
    <lineage>
        <taxon>Bacteria</taxon>
        <taxon>Bacillati</taxon>
        <taxon>Actinomycetota</taxon>
        <taxon>Actinomycetes</taxon>
        <taxon>Propionibacteriales</taxon>
        <taxon>Kribbellaceae</taxon>
        <taxon>Kribbella</taxon>
    </lineage>
</organism>
<dbReference type="AlphaFoldDB" id="A0A7Y4P1G2"/>